<dbReference type="SUPFAM" id="SSF53850">
    <property type="entry name" value="Periplasmic binding protein-like II"/>
    <property type="match status" value="1"/>
</dbReference>
<protein>
    <submittedName>
        <fullName evidence="3">NitT/TauT family transport system substrate-binding protein</fullName>
    </submittedName>
</protein>
<dbReference type="OrthoDB" id="5348911at2"/>
<keyword evidence="1" id="KW-0732">Signal</keyword>
<gene>
    <name evidence="3" type="ORF">EDC65_0979</name>
</gene>
<dbReference type="AlphaFoldDB" id="A0A3N1M7J3"/>
<feature type="chain" id="PRO_5018079512" evidence="1">
    <location>
        <begin position="24"/>
        <end position="326"/>
    </location>
</feature>
<reference evidence="3 4" key="1">
    <citation type="submission" date="2018-11" db="EMBL/GenBank/DDBJ databases">
        <title>Genomic Encyclopedia of Type Strains, Phase IV (KMG-IV): sequencing the most valuable type-strain genomes for metagenomic binning, comparative biology and taxonomic classification.</title>
        <authorList>
            <person name="Goeker M."/>
        </authorList>
    </citation>
    <scope>NUCLEOTIDE SEQUENCE [LARGE SCALE GENOMIC DNA]</scope>
    <source>
        <strain evidence="3 4">DSM 5900</strain>
    </source>
</reference>
<dbReference type="PANTHER" id="PTHR30024:SF42">
    <property type="entry name" value="ALIPHATIC SULFONATES-BINDING PROTEIN-RELATED"/>
    <property type="match status" value="1"/>
</dbReference>
<dbReference type="Proteomes" id="UP000278222">
    <property type="component" value="Unassembled WGS sequence"/>
</dbReference>
<dbReference type="RefSeq" id="WP_123688521.1">
    <property type="nucleotide sequence ID" value="NZ_AP019700.1"/>
</dbReference>
<dbReference type="InterPro" id="IPR015168">
    <property type="entry name" value="SsuA/THI5"/>
</dbReference>
<keyword evidence="4" id="KW-1185">Reference proteome</keyword>
<dbReference type="Gene3D" id="3.40.190.10">
    <property type="entry name" value="Periplasmic binding protein-like II"/>
    <property type="match status" value="2"/>
</dbReference>
<sequence>MRKIISMAVGALAVTAVSGVAVAPRAHAQAVQISVTHWGSQLYGLPYAVAMQKGFFKDAGIEVSGVLTSKGGGTTVRNVFASDFPYGEVALPAVVAAAAEGFDLRIIHAGTVAHSNVWMAKLDSPLQSIKDLEGKRIGYTSPRSVSQTTMFMIMDKLNIPRDKVQLISTGAIGAGFTALESGGVDATLASEPQVSIYAGKYRVAFAASEILPPVTQTVGVTTPEFLKKEPKKLAALIIGRAKAVDWLYANQEEAGKILSKAYDLDEKIAINAVKNMAATKFWGAGSLDVASMNEMVKGLKLVDAIKGDPDWNKLIDRSLLPADLRS</sequence>
<dbReference type="PANTHER" id="PTHR30024">
    <property type="entry name" value="ALIPHATIC SULFONATES-BINDING PROTEIN-RELATED"/>
    <property type="match status" value="1"/>
</dbReference>
<evidence type="ECO:0000256" key="1">
    <source>
        <dbReference type="SAM" id="SignalP"/>
    </source>
</evidence>
<feature type="domain" description="SsuA/THI5-like" evidence="2">
    <location>
        <begin position="45"/>
        <end position="254"/>
    </location>
</feature>
<evidence type="ECO:0000313" key="4">
    <source>
        <dbReference type="Proteomes" id="UP000278222"/>
    </source>
</evidence>
<dbReference type="Pfam" id="PF09084">
    <property type="entry name" value="NMT1"/>
    <property type="match status" value="1"/>
</dbReference>
<organism evidence="3 4">
    <name type="scientific">Stella humosa</name>
    <dbReference type="NCBI Taxonomy" id="94"/>
    <lineage>
        <taxon>Bacteria</taxon>
        <taxon>Pseudomonadati</taxon>
        <taxon>Pseudomonadota</taxon>
        <taxon>Alphaproteobacteria</taxon>
        <taxon>Rhodospirillales</taxon>
        <taxon>Stellaceae</taxon>
        <taxon>Stella</taxon>
    </lineage>
</organism>
<comment type="caution">
    <text evidence="3">The sequence shown here is derived from an EMBL/GenBank/DDBJ whole genome shotgun (WGS) entry which is preliminary data.</text>
</comment>
<proteinExistence type="predicted"/>
<accession>A0A3N1M7J3</accession>
<name>A0A3N1M7J3_9PROT</name>
<dbReference type="EMBL" id="RJKX01000011">
    <property type="protein sequence ID" value="ROQ01792.1"/>
    <property type="molecule type" value="Genomic_DNA"/>
</dbReference>
<evidence type="ECO:0000313" key="3">
    <source>
        <dbReference type="EMBL" id="ROQ01792.1"/>
    </source>
</evidence>
<evidence type="ECO:0000259" key="2">
    <source>
        <dbReference type="Pfam" id="PF09084"/>
    </source>
</evidence>
<feature type="signal peptide" evidence="1">
    <location>
        <begin position="1"/>
        <end position="23"/>
    </location>
</feature>